<evidence type="ECO:0000313" key="2">
    <source>
        <dbReference type="Proteomes" id="UP000053989"/>
    </source>
</evidence>
<reference evidence="1 2" key="1">
    <citation type="submission" date="2014-04" db="EMBL/GenBank/DDBJ databases">
        <authorList>
            <consortium name="DOE Joint Genome Institute"/>
            <person name="Kuo A."/>
            <person name="Kohler A."/>
            <person name="Nagy L.G."/>
            <person name="Floudas D."/>
            <person name="Copeland A."/>
            <person name="Barry K.W."/>
            <person name="Cichocki N."/>
            <person name="Veneault-Fourrey C."/>
            <person name="LaButti K."/>
            <person name="Lindquist E.A."/>
            <person name="Lipzen A."/>
            <person name="Lundell T."/>
            <person name="Morin E."/>
            <person name="Murat C."/>
            <person name="Sun H."/>
            <person name="Tunlid A."/>
            <person name="Henrissat B."/>
            <person name="Grigoriev I.V."/>
            <person name="Hibbett D.S."/>
            <person name="Martin F."/>
            <person name="Nordberg H.P."/>
            <person name="Cantor M.N."/>
            <person name="Hua S.X."/>
        </authorList>
    </citation>
    <scope>NUCLEOTIDE SEQUENCE [LARGE SCALE GENOMIC DNA]</scope>
    <source>
        <strain evidence="1 2">Foug A</strain>
    </source>
</reference>
<sequence>DGDLRIAFQDIEFLYYVQEIKNEVSTSGSDPYIEAIHYWFEQIRICLKSKNISKEDLEHVNFPAIILLQFRAYLAVAVVAYTDEPVVEHLACVPLHVHSTNEEEPEVGERVVASLRLALADLRTLYSILSDKSRPRADFPFRNFFEANGCEHYFTYEGVIEDKRVFHAHLRCKDPTSLCIKFSWCYSDDAHQATFNLGLAPKLYAVNYIYGWFMVVMEDASTNYMTL</sequence>
<feature type="non-terminal residue" evidence="1">
    <location>
        <position position="1"/>
    </location>
</feature>
<organism evidence="1 2">
    <name type="scientific">Scleroderma citrinum Foug A</name>
    <dbReference type="NCBI Taxonomy" id="1036808"/>
    <lineage>
        <taxon>Eukaryota</taxon>
        <taxon>Fungi</taxon>
        <taxon>Dikarya</taxon>
        <taxon>Basidiomycota</taxon>
        <taxon>Agaricomycotina</taxon>
        <taxon>Agaricomycetes</taxon>
        <taxon>Agaricomycetidae</taxon>
        <taxon>Boletales</taxon>
        <taxon>Sclerodermatineae</taxon>
        <taxon>Sclerodermataceae</taxon>
        <taxon>Scleroderma</taxon>
    </lineage>
</organism>
<proteinExistence type="predicted"/>
<evidence type="ECO:0000313" key="1">
    <source>
        <dbReference type="EMBL" id="KIM51979.1"/>
    </source>
</evidence>
<dbReference type="STRING" id="1036808.A0A0C3D6E2"/>
<keyword evidence="2" id="KW-1185">Reference proteome</keyword>
<dbReference type="OrthoDB" id="3261131at2759"/>
<dbReference type="AlphaFoldDB" id="A0A0C3D6E2"/>
<dbReference type="Proteomes" id="UP000053989">
    <property type="component" value="Unassembled WGS sequence"/>
</dbReference>
<feature type="non-terminal residue" evidence="1">
    <location>
        <position position="227"/>
    </location>
</feature>
<protein>
    <submittedName>
        <fullName evidence="1">Uncharacterized protein</fullName>
    </submittedName>
</protein>
<name>A0A0C3D6E2_9AGAM</name>
<dbReference type="HOGENOM" id="CLU_1222227_0_0_1"/>
<reference evidence="2" key="2">
    <citation type="submission" date="2015-01" db="EMBL/GenBank/DDBJ databases">
        <title>Evolutionary Origins and Diversification of the Mycorrhizal Mutualists.</title>
        <authorList>
            <consortium name="DOE Joint Genome Institute"/>
            <consortium name="Mycorrhizal Genomics Consortium"/>
            <person name="Kohler A."/>
            <person name="Kuo A."/>
            <person name="Nagy L.G."/>
            <person name="Floudas D."/>
            <person name="Copeland A."/>
            <person name="Barry K.W."/>
            <person name="Cichocki N."/>
            <person name="Veneault-Fourrey C."/>
            <person name="LaButti K."/>
            <person name="Lindquist E.A."/>
            <person name="Lipzen A."/>
            <person name="Lundell T."/>
            <person name="Morin E."/>
            <person name="Murat C."/>
            <person name="Riley R."/>
            <person name="Ohm R."/>
            <person name="Sun H."/>
            <person name="Tunlid A."/>
            <person name="Henrissat B."/>
            <person name="Grigoriev I.V."/>
            <person name="Hibbett D.S."/>
            <person name="Martin F."/>
        </authorList>
    </citation>
    <scope>NUCLEOTIDE SEQUENCE [LARGE SCALE GENOMIC DNA]</scope>
    <source>
        <strain evidence="2">Foug A</strain>
    </source>
</reference>
<gene>
    <name evidence="1" type="ORF">SCLCIDRAFT_71756</name>
</gene>
<accession>A0A0C3D6E2</accession>
<dbReference type="EMBL" id="KN822230">
    <property type="protein sequence ID" value="KIM51979.1"/>
    <property type="molecule type" value="Genomic_DNA"/>
</dbReference>
<dbReference type="InParanoid" id="A0A0C3D6E2"/>